<evidence type="ECO:0000313" key="3">
    <source>
        <dbReference type="Proteomes" id="UP000315252"/>
    </source>
</evidence>
<dbReference type="PANTHER" id="PTHR36573:SF1">
    <property type="entry name" value="INTERMEMBRANE PHOSPHOLIPID TRANSPORT SYSTEM BINDING PROTEIN MLAC"/>
    <property type="match status" value="1"/>
</dbReference>
<keyword evidence="1" id="KW-0732">Signal</keyword>
<organism evidence="2 3">
    <name type="scientific">Denitrobaculum tricleocarpae</name>
    <dbReference type="NCBI Taxonomy" id="2591009"/>
    <lineage>
        <taxon>Bacteria</taxon>
        <taxon>Pseudomonadati</taxon>
        <taxon>Pseudomonadota</taxon>
        <taxon>Alphaproteobacteria</taxon>
        <taxon>Rhodospirillales</taxon>
        <taxon>Rhodospirillaceae</taxon>
        <taxon>Denitrobaculum</taxon>
    </lineage>
</organism>
<evidence type="ECO:0000256" key="1">
    <source>
        <dbReference type="SAM" id="SignalP"/>
    </source>
</evidence>
<accession>A0A545TU35</accession>
<dbReference type="InterPro" id="IPR042245">
    <property type="entry name" value="Tgt2/MlaC_sf"/>
</dbReference>
<feature type="signal peptide" evidence="1">
    <location>
        <begin position="1"/>
        <end position="30"/>
    </location>
</feature>
<proteinExistence type="predicted"/>
<gene>
    <name evidence="2" type="ORF">FKG95_11265</name>
</gene>
<dbReference type="AlphaFoldDB" id="A0A545TU35"/>
<keyword evidence="3" id="KW-1185">Reference proteome</keyword>
<dbReference type="EMBL" id="VHSH01000003">
    <property type="protein sequence ID" value="TQV80726.1"/>
    <property type="molecule type" value="Genomic_DNA"/>
</dbReference>
<dbReference type="Pfam" id="PF05494">
    <property type="entry name" value="MlaC"/>
    <property type="match status" value="1"/>
</dbReference>
<reference evidence="2 3" key="1">
    <citation type="submission" date="2019-06" db="EMBL/GenBank/DDBJ databases">
        <title>Whole genome sequence for Rhodospirillaceae sp. R148.</title>
        <authorList>
            <person name="Wang G."/>
        </authorList>
    </citation>
    <scope>NUCLEOTIDE SEQUENCE [LARGE SCALE GENOMIC DNA]</scope>
    <source>
        <strain evidence="2 3">R148</strain>
    </source>
</reference>
<dbReference type="Gene3D" id="3.10.450.710">
    <property type="entry name" value="Tgt2/MlaC"/>
    <property type="match status" value="1"/>
</dbReference>
<dbReference type="InterPro" id="IPR008869">
    <property type="entry name" value="MlaC/ttg2D"/>
</dbReference>
<protein>
    <submittedName>
        <fullName evidence="2">ABC transporter substrate-binding protein</fullName>
    </submittedName>
</protein>
<dbReference type="OrthoDB" id="8099120at2"/>
<dbReference type="Proteomes" id="UP000315252">
    <property type="component" value="Unassembled WGS sequence"/>
</dbReference>
<dbReference type="PANTHER" id="PTHR36573">
    <property type="entry name" value="INTERMEMBRANE PHOSPHOLIPID TRANSPORT SYSTEM BINDING PROTEIN MLAC"/>
    <property type="match status" value="1"/>
</dbReference>
<evidence type="ECO:0000313" key="2">
    <source>
        <dbReference type="EMBL" id="TQV80726.1"/>
    </source>
</evidence>
<sequence length="205" mass="21930">MTRPVISPVTSILMAYLLLMLSATSAGAQAADEGAAKFVQDMGDQVISIVAAEDMTADSRKEALDAVLRNGVGIERISEYVVAGQWEKASADERARFQDVFSDYLVAAYLRLVTDAGPKSFAVTSAREQGAGRSSVATYIENTSGEPLSLSWIVSDESGNYEITDVMVEGVSQAKTYRDEFAGVAANRGVDGLTDALERKVKKSN</sequence>
<dbReference type="RefSeq" id="WP_142896440.1">
    <property type="nucleotide sequence ID" value="NZ_ML660054.1"/>
</dbReference>
<name>A0A545TU35_9PROT</name>
<comment type="caution">
    <text evidence="2">The sequence shown here is derived from an EMBL/GenBank/DDBJ whole genome shotgun (WGS) entry which is preliminary data.</text>
</comment>
<feature type="chain" id="PRO_5022140805" evidence="1">
    <location>
        <begin position="31"/>
        <end position="205"/>
    </location>
</feature>